<sequence>MSASLDFFYQESRAKHEYIALHNHQSYELVYYVSGQGTTRIGHSDYAFKAGDYAIIAPRTLHDERHEVLAKVLFAGFSSRLYPSLTEGIYQDTPARLVFTQMHAMACELRDKQPYYKQMLDSRISHLYLELLRAQPAQEIDSRINIIQFAKTYIDEYYMHKIDFQALADQSGYSYDRFRHLFKLKVGSSPSQYILQRRLEQAKSMLQHTRLQISAIAMECGFSTDAQFCSLFKRETRMTPKSYREQITADGL</sequence>
<dbReference type="Gene3D" id="1.10.10.60">
    <property type="entry name" value="Homeodomain-like"/>
    <property type="match status" value="2"/>
</dbReference>
<dbReference type="PROSITE" id="PS00041">
    <property type="entry name" value="HTH_ARAC_FAMILY_1"/>
    <property type="match status" value="1"/>
</dbReference>
<dbReference type="RefSeq" id="WP_183568848.1">
    <property type="nucleotide sequence ID" value="NZ_CBCSLB010000018.1"/>
</dbReference>
<gene>
    <name evidence="5" type="ORF">FHS16_004867</name>
</gene>
<dbReference type="InterPro" id="IPR003313">
    <property type="entry name" value="AraC-bd"/>
</dbReference>
<keyword evidence="6" id="KW-1185">Reference proteome</keyword>
<comment type="caution">
    <text evidence="5">The sequence shown here is derived from an EMBL/GenBank/DDBJ whole genome shotgun (WGS) entry which is preliminary data.</text>
</comment>
<dbReference type="GO" id="GO:0003700">
    <property type="term" value="F:DNA-binding transcription factor activity"/>
    <property type="evidence" value="ECO:0007669"/>
    <property type="project" value="InterPro"/>
</dbReference>
<dbReference type="GO" id="GO:0043565">
    <property type="term" value="F:sequence-specific DNA binding"/>
    <property type="evidence" value="ECO:0007669"/>
    <property type="project" value="InterPro"/>
</dbReference>
<evidence type="ECO:0000256" key="2">
    <source>
        <dbReference type="ARBA" id="ARBA00023125"/>
    </source>
</evidence>
<dbReference type="PANTHER" id="PTHR43280">
    <property type="entry name" value="ARAC-FAMILY TRANSCRIPTIONAL REGULATOR"/>
    <property type="match status" value="1"/>
</dbReference>
<dbReference type="Proteomes" id="UP000518605">
    <property type="component" value="Unassembled WGS sequence"/>
</dbReference>
<evidence type="ECO:0000313" key="6">
    <source>
        <dbReference type="Proteomes" id="UP000518605"/>
    </source>
</evidence>
<protein>
    <submittedName>
        <fullName evidence="5">AraC-like DNA-binding protein</fullName>
    </submittedName>
</protein>
<dbReference type="SMART" id="SM00342">
    <property type="entry name" value="HTH_ARAC"/>
    <property type="match status" value="1"/>
</dbReference>
<dbReference type="InterPro" id="IPR014710">
    <property type="entry name" value="RmlC-like_jellyroll"/>
</dbReference>
<dbReference type="EMBL" id="JACHXW010000018">
    <property type="protein sequence ID" value="MBB3154785.1"/>
    <property type="molecule type" value="Genomic_DNA"/>
</dbReference>
<accession>A0A7W5CCP0</accession>
<dbReference type="AlphaFoldDB" id="A0A7W5CCP0"/>
<dbReference type="PANTHER" id="PTHR43280:SF2">
    <property type="entry name" value="HTH-TYPE TRANSCRIPTIONAL REGULATOR EXSA"/>
    <property type="match status" value="1"/>
</dbReference>
<dbReference type="Gene3D" id="2.60.120.10">
    <property type="entry name" value="Jelly Rolls"/>
    <property type="match status" value="1"/>
</dbReference>
<feature type="domain" description="HTH araC/xylS-type" evidence="4">
    <location>
        <begin position="148"/>
        <end position="246"/>
    </location>
</feature>
<evidence type="ECO:0000313" key="5">
    <source>
        <dbReference type="EMBL" id="MBB3154785.1"/>
    </source>
</evidence>
<organism evidence="5 6">
    <name type="scientific">Paenibacillus endophyticus</name>
    <dbReference type="NCBI Taxonomy" id="1294268"/>
    <lineage>
        <taxon>Bacteria</taxon>
        <taxon>Bacillati</taxon>
        <taxon>Bacillota</taxon>
        <taxon>Bacilli</taxon>
        <taxon>Bacillales</taxon>
        <taxon>Paenibacillaceae</taxon>
        <taxon>Paenibacillus</taxon>
    </lineage>
</organism>
<keyword evidence="2 5" id="KW-0238">DNA-binding</keyword>
<evidence type="ECO:0000256" key="3">
    <source>
        <dbReference type="ARBA" id="ARBA00023163"/>
    </source>
</evidence>
<dbReference type="InterPro" id="IPR037923">
    <property type="entry name" value="HTH-like"/>
</dbReference>
<evidence type="ECO:0000259" key="4">
    <source>
        <dbReference type="PROSITE" id="PS01124"/>
    </source>
</evidence>
<dbReference type="InterPro" id="IPR018060">
    <property type="entry name" value="HTH_AraC"/>
</dbReference>
<reference evidence="5 6" key="1">
    <citation type="submission" date="2020-08" db="EMBL/GenBank/DDBJ databases">
        <title>Genomic Encyclopedia of Type Strains, Phase III (KMG-III): the genomes of soil and plant-associated and newly described type strains.</title>
        <authorList>
            <person name="Whitman W."/>
        </authorList>
    </citation>
    <scope>NUCLEOTIDE SEQUENCE [LARGE SCALE GENOMIC DNA]</scope>
    <source>
        <strain evidence="5 6">CECT 8234</strain>
    </source>
</reference>
<name>A0A7W5CCP0_9BACL</name>
<dbReference type="SUPFAM" id="SSF51215">
    <property type="entry name" value="Regulatory protein AraC"/>
    <property type="match status" value="1"/>
</dbReference>
<keyword evidence="3" id="KW-0804">Transcription</keyword>
<dbReference type="PRINTS" id="PR00032">
    <property type="entry name" value="HTHARAC"/>
</dbReference>
<dbReference type="InterPro" id="IPR020449">
    <property type="entry name" value="Tscrpt_reg_AraC-type_HTH"/>
</dbReference>
<dbReference type="Pfam" id="PF02311">
    <property type="entry name" value="AraC_binding"/>
    <property type="match status" value="1"/>
</dbReference>
<dbReference type="InterPro" id="IPR018062">
    <property type="entry name" value="HTH_AraC-typ_CS"/>
</dbReference>
<dbReference type="PROSITE" id="PS01124">
    <property type="entry name" value="HTH_ARAC_FAMILY_2"/>
    <property type="match status" value="1"/>
</dbReference>
<dbReference type="InterPro" id="IPR009057">
    <property type="entry name" value="Homeodomain-like_sf"/>
</dbReference>
<dbReference type="SUPFAM" id="SSF46689">
    <property type="entry name" value="Homeodomain-like"/>
    <property type="match status" value="2"/>
</dbReference>
<dbReference type="Pfam" id="PF12833">
    <property type="entry name" value="HTH_18"/>
    <property type="match status" value="1"/>
</dbReference>
<proteinExistence type="predicted"/>
<keyword evidence="1" id="KW-0805">Transcription regulation</keyword>
<evidence type="ECO:0000256" key="1">
    <source>
        <dbReference type="ARBA" id="ARBA00023015"/>
    </source>
</evidence>